<dbReference type="Proteomes" id="UP000218231">
    <property type="component" value="Unassembled WGS sequence"/>
</dbReference>
<name>A0A2A2M5S4_9BILA</name>
<organism evidence="1 2">
    <name type="scientific">Diploscapter pachys</name>
    <dbReference type="NCBI Taxonomy" id="2018661"/>
    <lineage>
        <taxon>Eukaryota</taxon>
        <taxon>Metazoa</taxon>
        <taxon>Ecdysozoa</taxon>
        <taxon>Nematoda</taxon>
        <taxon>Chromadorea</taxon>
        <taxon>Rhabditida</taxon>
        <taxon>Rhabditina</taxon>
        <taxon>Rhabditomorpha</taxon>
        <taxon>Rhabditoidea</taxon>
        <taxon>Rhabditidae</taxon>
        <taxon>Diploscapter</taxon>
    </lineage>
</organism>
<evidence type="ECO:0000313" key="1">
    <source>
        <dbReference type="EMBL" id="PAV93851.1"/>
    </source>
</evidence>
<proteinExistence type="predicted"/>
<evidence type="ECO:0000313" key="2">
    <source>
        <dbReference type="Proteomes" id="UP000218231"/>
    </source>
</evidence>
<dbReference type="EMBL" id="LIAE01003727">
    <property type="protein sequence ID" value="PAV93851.1"/>
    <property type="molecule type" value="Genomic_DNA"/>
</dbReference>
<protein>
    <submittedName>
        <fullName evidence="1">Uncharacterized protein</fullName>
    </submittedName>
</protein>
<dbReference type="AlphaFoldDB" id="A0A2A2M5S4"/>
<sequence>MMLRHPIALETQRLGVARQVGGTAERLRDGAAFDDGHQIEQGKACHATNMVMRVIARNHRVACPAPSQSTPPLLVQGRRPA</sequence>
<comment type="caution">
    <text evidence="1">The sequence shown here is derived from an EMBL/GenBank/DDBJ whole genome shotgun (WGS) entry which is preliminary data.</text>
</comment>
<accession>A0A2A2M5S4</accession>
<keyword evidence="2" id="KW-1185">Reference proteome</keyword>
<reference evidence="1 2" key="1">
    <citation type="journal article" date="2017" name="Curr. Biol.">
        <title>Genome architecture and evolution of a unichromosomal asexual nematode.</title>
        <authorList>
            <person name="Fradin H."/>
            <person name="Zegar C."/>
            <person name="Gutwein M."/>
            <person name="Lucas J."/>
            <person name="Kovtun M."/>
            <person name="Corcoran D."/>
            <person name="Baugh L.R."/>
            <person name="Kiontke K."/>
            <person name="Gunsalus K."/>
            <person name="Fitch D.H."/>
            <person name="Piano F."/>
        </authorList>
    </citation>
    <scope>NUCLEOTIDE SEQUENCE [LARGE SCALE GENOMIC DNA]</scope>
    <source>
        <strain evidence="1">PF1309</strain>
    </source>
</reference>
<gene>
    <name evidence="1" type="ORF">WR25_07773</name>
</gene>